<dbReference type="Pfam" id="PF01494">
    <property type="entry name" value="FAD_binding_3"/>
    <property type="match status" value="1"/>
</dbReference>
<dbReference type="PANTHER" id="PTHR43876">
    <property type="entry name" value="UBIQUINONE BIOSYNTHESIS MONOOXYGENASE COQ6, MITOCHONDRIAL"/>
    <property type="match status" value="1"/>
</dbReference>
<dbReference type="EMBL" id="BSNN01000002">
    <property type="protein sequence ID" value="GLQ34564.1"/>
    <property type="molecule type" value="Genomic_DNA"/>
</dbReference>
<dbReference type="PRINTS" id="PR00420">
    <property type="entry name" value="RNGMNOXGNASE"/>
</dbReference>
<evidence type="ECO:0000313" key="9">
    <source>
        <dbReference type="EMBL" id="GLQ34564.1"/>
    </source>
</evidence>
<comment type="similarity">
    <text evidence="3">Belongs to the UbiH/COQ6 family.</text>
</comment>
<dbReference type="PANTHER" id="PTHR43876:SF7">
    <property type="entry name" value="UBIQUINONE BIOSYNTHESIS MONOOXYGENASE COQ6, MITOCHONDRIAL"/>
    <property type="match status" value="1"/>
</dbReference>
<dbReference type="InterPro" id="IPR002938">
    <property type="entry name" value="FAD-bd"/>
</dbReference>
<keyword evidence="5" id="KW-0274">FAD</keyword>
<evidence type="ECO:0000313" key="10">
    <source>
        <dbReference type="Proteomes" id="UP001156694"/>
    </source>
</evidence>
<accession>A0ABQ5VTT0</accession>
<dbReference type="InterPro" id="IPR051205">
    <property type="entry name" value="UbiH/COQ6_monooxygenase"/>
</dbReference>
<proteinExistence type="inferred from homology"/>
<keyword evidence="10" id="KW-1185">Reference proteome</keyword>
<dbReference type="Proteomes" id="UP001156694">
    <property type="component" value="Unassembled WGS sequence"/>
</dbReference>
<keyword evidence="4" id="KW-0285">Flavoprotein</keyword>
<evidence type="ECO:0000256" key="7">
    <source>
        <dbReference type="ARBA" id="ARBA00023033"/>
    </source>
</evidence>
<dbReference type="NCBIfam" id="TIGR01988">
    <property type="entry name" value="Ubi-OHases"/>
    <property type="match status" value="1"/>
</dbReference>
<dbReference type="InterPro" id="IPR010971">
    <property type="entry name" value="UbiH/COQ6"/>
</dbReference>
<dbReference type="InterPro" id="IPR036188">
    <property type="entry name" value="FAD/NAD-bd_sf"/>
</dbReference>
<sequence length="396" mass="43373">MRRNTTDIVVSGGGIAGMAAAAAFGGAGFHVVCVEPHQPISDPKDAHADLRSTAFLQPARHTLQRAGLWDQLAPFATPMKTMRLADAGGETNTLRAIADFEASEISDDFFAWNLPNWLLRREMHAHLERLETVEFITGQRTRRLTARSDHALVQIGEQHYKCQLVIAADGRESPLRKMAGIGVKTWRYGQKALAFAATHDAPHDNISTEIHRSGGPFTLVPLPDHQGRPCSAVIWMETAAKASDLWAMDTADFNKALNIRACQVLGEMHLVSRRNIWPIISQKADHLTSARLALVAEAAHVVPPIGAQGLNMSLADIDCLLNLAQENPDALGTPQHLDAYEKARAQDIAMRVRGVDALNRAAMFQSPTLRDLRLQGLKSLHGFAPLRKSIMRKGLG</sequence>
<evidence type="ECO:0000259" key="8">
    <source>
        <dbReference type="Pfam" id="PF01494"/>
    </source>
</evidence>
<name>A0ABQ5VTT0_9RHOB</name>
<evidence type="ECO:0000256" key="6">
    <source>
        <dbReference type="ARBA" id="ARBA00023002"/>
    </source>
</evidence>
<comment type="cofactor">
    <cofactor evidence="1">
        <name>FAD</name>
        <dbReference type="ChEBI" id="CHEBI:57692"/>
    </cofactor>
</comment>
<comment type="pathway">
    <text evidence="2">Cofactor biosynthesis; ubiquinone biosynthesis.</text>
</comment>
<dbReference type="RefSeq" id="WP_284376396.1">
    <property type="nucleotide sequence ID" value="NZ_BSNN01000002.1"/>
</dbReference>
<evidence type="ECO:0000256" key="4">
    <source>
        <dbReference type="ARBA" id="ARBA00022630"/>
    </source>
</evidence>
<organism evidence="9 10">
    <name type="scientific">Amylibacter marinus</name>
    <dbReference type="NCBI Taxonomy" id="1475483"/>
    <lineage>
        <taxon>Bacteria</taxon>
        <taxon>Pseudomonadati</taxon>
        <taxon>Pseudomonadota</taxon>
        <taxon>Alphaproteobacteria</taxon>
        <taxon>Rhodobacterales</taxon>
        <taxon>Paracoccaceae</taxon>
        <taxon>Amylibacter</taxon>
    </lineage>
</organism>
<dbReference type="SUPFAM" id="SSF51905">
    <property type="entry name" value="FAD/NAD(P)-binding domain"/>
    <property type="match status" value="1"/>
</dbReference>
<gene>
    <name evidence="9" type="ORF">GCM10007939_08470</name>
</gene>
<evidence type="ECO:0000256" key="5">
    <source>
        <dbReference type="ARBA" id="ARBA00022827"/>
    </source>
</evidence>
<keyword evidence="7" id="KW-0503">Monooxygenase</keyword>
<dbReference type="Gene3D" id="3.50.50.60">
    <property type="entry name" value="FAD/NAD(P)-binding domain"/>
    <property type="match status" value="2"/>
</dbReference>
<feature type="domain" description="FAD-binding" evidence="8">
    <location>
        <begin position="6"/>
        <end position="346"/>
    </location>
</feature>
<protein>
    <submittedName>
        <fullName evidence="9">2-octaprenyl-6-methoxyphenyl hydroxylase</fullName>
    </submittedName>
</protein>
<evidence type="ECO:0000256" key="2">
    <source>
        <dbReference type="ARBA" id="ARBA00004749"/>
    </source>
</evidence>
<evidence type="ECO:0000256" key="3">
    <source>
        <dbReference type="ARBA" id="ARBA00005349"/>
    </source>
</evidence>
<evidence type="ECO:0000256" key="1">
    <source>
        <dbReference type="ARBA" id="ARBA00001974"/>
    </source>
</evidence>
<comment type="caution">
    <text evidence="9">The sequence shown here is derived from an EMBL/GenBank/DDBJ whole genome shotgun (WGS) entry which is preliminary data.</text>
</comment>
<reference evidence="10" key="1">
    <citation type="journal article" date="2019" name="Int. J. Syst. Evol. Microbiol.">
        <title>The Global Catalogue of Microorganisms (GCM) 10K type strain sequencing project: providing services to taxonomists for standard genome sequencing and annotation.</title>
        <authorList>
            <consortium name="The Broad Institute Genomics Platform"/>
            <consortium name="The Broad Institute Genome Sequencing Center for Infectious Disease"/>
            <person name="Wu L."/>
            <person name="Ma J."/>
        </authorList>
    </citation>
    <scope>NUCLEOTIDE SEQUENCE [LARGE SCALE GENOMIC DNA]</scope>
    <source>
        <strain evidence="10">NBRC 110140</strain>
    </source>
</reference>
<keyword evidence="6" id="KW-0560">Oxidoreductase</keyword>